<dbReference type="Pfam" id="PF04294">
    <property type="entry name" value="VanW"/>
    <property type="match status" value="1"/>
</dbReference>
<dbReference type="AlphaFoldDB" id="A0A0X8JDL9"/>
<dbReference type="InterPro" id="IPR022029">
    <property type="entry name" value="YoaR-like_PG-bd"/>
</dbReference>
<reference evidence="3" key="1">
    <citation type="submission" date="2016-02" db="EMBL/GenBank/DDBJ databases">
        <authorList>
            <person name="Holder M.E."/>
            <person name="Ajami N.J."/>
            <person name="Petrosino J.F."/>
        </authorList>
    </citation>
    <scope>NUCLEOTIDE SEQUENCE [LARGE SCALE GENOMIC DNA]</scope>
    <source>
        <strain evidence="3">CCUG 36733</strain>
    </source>
</reference>
<evidence type="ECO:0000313" key="3">
    <source>
        <dbReference type="Proteomes" id="UP000065220"/>
    </source>
</evidence>
<organism evidence="2 3">
    <name type="scientific">Actinomyces radicidentis</name>
    <dbReference type="NCBI Taxonomy" id="111015"/>
    <lineage>
        <taxon>Bacteria</taxon>
        <taxon>Bacillati</taxon>
        <taxon>Actinomycetota</taxon>
        <taxon>Actinomycetes</taxon>
        <taxon>Actinomycetales</taxon>
        <taxon>Actinomycetaceae</taxon>
        <taxon>Actinomyces</taxon>
    </lineage>
</organism>
<keyword evidence="3" id="KW-1185">Reference proteome</keyword>
<sequence length="554" mass="56270">MLAVAAVWGGLALATAQHLFGDASVAGTKVGGMSPAAARSAVTAAVDAELAEPVTITVGDASDTLVPADSGVSADAAGAVERLTSFTLNPVTIARRLAGETVEAAGATTVDSDALRSALVAKLSTLSTGTADASVTLDGATPVLHHGTVGTGLDVDASVEALAAGWPLGEKSVALVAGESQPGITDADAQDLIDTTLTPLLSGDVTVTAAGTPAETAAAGRILTLTPEQTAALTRITSEGGSLTAALDAQGLHDAVTAAMGAAVDAPAQDATWTIEGSDDATPTYVAAEDGLGIDSAALAAAVLKAGTTDGDRTAVLPASVSKPEVTTAEKDWTMDEIVGEYSTPYTSQYGRDQNLIAGTAAINSTLVKAGDTFSLSDALGPVDAAHGFAAAGVINDGQHTDAMGGGLSQVDTTVFNAAFEAGMDDVEHHPHTYWFERYPAGRDSTLWTGVLDLKFRNSTPNAVLLQAWVSGGEVHARLWGTHYYDVTIDNGTPHNYRAYATKVDTGASCTPYGGGEQGFDITVTRHRTKPDGTSTPDDVLTTSYQSDNPVVCR</sequence>
<protein>
    <recommendedName>
        <fullName evidence="1">YoaR-like putative peptidoglycan binding domain-containing protein</fullName>
    </recommendedName>
</protein>
<evidence type="ECO:0000259" key="1">
    <source>
        <dbReference type="Pfam" id="PF12229"/>
    </source>
</evidence>
<gene>
    <name evidence="2" type="ORF">AXF14_02275</name>
</gene>
<feature type="domain" description="YoaR-like putative peptidoglycan binding" evidence="1">
    <location>
        <begin position="93"/>
        <end position="165"/>
    </location>
</feature>
<name>A0A0X8JDL9_ACTRD</name>
<evidence type="ECO:0000313" key="2">
    <source>
        <dbReference type="EMBL" id="AMD86636.1"/>
    </source>
</evidence>
<dbReference type="EMBL" id="CP014228">
    <property type="protein sequence ID" value="AMD86636.1"/>
    <property type="molecule type" value="Genomic_DNA"/>
</dbReference>
<dbReference type="InterPro" id="IPR007391">
    <property type="entry name" value="Vancomycin_resist_VanW"/>
</dbReference>
<dbReference type="KEGG" id="ard:AXF14_02275"/>
<accession>A0A0X8JDL9</accession>
<dbReference type="Pfam" id="PF12229">
    <property type="entry name" value="PG_binding_4"/>
    <property type="match status" value="1"/>
</dbReference>
<dbReference type="STRING" id="111015.AXF14_02275"/>
<dbReference type="PANTHER" id="PTHR35788">
    <property type="entry name" value="EXPORTED PROTEIN-RELATED"/>
    <property type="match status" value="1"/>
</dbReference>
<dbReference type="Proteomes" id="UP000065220">
    <property type="component" value="Chromosome"/>
</dbReference>
<dbReference type="InterPro" id="IPR052913">
    <property type="entry name" value="Glycopeptide_resist_protein"/>
</dbReference>
<proteinExistence type="predicted"/>
<dbReference type="PANTHER" id="PTHR35788:SF1">
    <property type="entry name" value="EXPORTED PROTEIN"/>
    <property type="match status" value="1"/>
</dbReference>
<dbReference type="RefSeq" id="WP_067940401.1">
    <property type="nucleotide sequence ID" value="NZ_CP014228.1"/>
</dbReference>